<comment type="caution">
    <text evidence="3">The sequence shown here is derived from an EMBL/GenBank/DDBJ whole genome shotgun (WGS) entry which is preliminary data.</text>
</comment>
<evidence type="ECO:0000313" key="3">
    <source>
        <dbReference type="EMBL" id="KAH0811923.1"/>
    </source>
</evidence>
<protein>
    <submittedName>
        <fullName evidence="3">Uncharacterized protein</fullName>
    </submittedName>
</protein>
<dbReference type="InterPro" id="IPR011010">
    <property type="entry name" value="DNA_brk_join_enz"/>
</dbReference>
<gene>
    <name evidence="3" type="ORF">GEV33_010867</name>
</gene>
<dbReference type="GO" id="GO:0015074">
    <property type="term" value="P:DNA integration"/>
    <property type="evidence" value="ECO:0007669"/>
    <property type="project" value="InterPro"/>
</dbReference>
<dbReference type="GO" id="GO:0006310">
    <property type="term" value="P:DNA recombination"/>
    <property type="evidence" value="ECO:0007669"/>
    <property type="project" value="UniProtKB-KW"/>
</dbReference>
<dbReference type="InterPro" id="IPR013762">
    <property type="entry name" value="Integrase-like_cat_sf"/>
</dbReference>
<feature type="region of interest" description="Disordered" evidence="2">
    <location>
        <begin position="313"/>
        <end position="407"/>
    </location>
</feature>
<reference evidence="3" key="1">
    <citation type="journal article" date="2020" name="J Insects Food Feed">
        <title>The yellow mealworm (Tenebrio molitor) genome: a resource for the emerging insects as food and feed industry.</title>
        <authorList>
            <person name="Eriksson T."/>
            <person name="Andere A."/>
            <person name="Kelstrup H."/>
            <person name="Emery V."/>
            <person name="Picard C."/>
        </authorList>
    </citation>
    <scope>NUCLEOTIDE SEQUENCE</scope>
    <source>
        <strain evidence="3">Stoneville</strain>
        <tissue evidence="3">Whole head</tissue>
    </source>
</reference>
<name>A0A8J6HDX5_TENMO</name>
<keyword evidence="1" id="KW-0233">DNA recombination</keyword>
<dbReference type="Gene3D" id="1.10.443.10">
    <property type="entry name" value="Intergrase catalytic core"/>
    <property type="match status" value="1"/>
</dbReference>
<evidence type="ECO:0000256" key="2">
    <source>
        <dbReference type="SAM" id="MobiDB-lite"/>
    </source>
</evidence>
<dbReference type="SUPFAM" id="SSF56349">
    <property type="entry name" value="DNA breaking-rejoining enzymes"/>
    <property type="match status" value="1"/>
</dbReference>
<dbReference type="GO" id="GO:0003677">
    <property type="term" value="F:DNA binding"/>
    <property type="evidence" value="ECO:0007669"/>
    <property type="project" value="InterPro"/>
</dbReference>
<keyword evidence="4" id="KW-1185">Reference proteome</keyword>
<evidence type="ECO:0000256" key="1">
    <source>
        <dbReference type="ARBA" id="ARBA00023172"/>
    </source>
</evidence>
<proteinExistence type="predicted"/>
<organism evidence="3 4">
    <name type="scientific">Tenebrio molitor</name>
    <name type="common">Yellow mealworm beetle</name>
    <dbReference type="NCBI Taxonomy" id="7067"/>
    <lineage>
        <taxon>Eukaryota</taxon>
        <taxon>Metazoa</taxon>
        <taxon>Ecdysozoa</taxon>
        <taxon>Arthropoda</taxon>
        <taxon>Hexapoda</taxon>
        <taxon>Insecta</taxon>
        <taxon>Pterygota</taxon>
        <taxon>Neoptera</taxon>
        <taxon>Endopterygota</taxon>
        <taxon>Coleoptera</taxon>
        <taxon>Polyphaga</taxon>
        <taxon>Cucujiformia</taxon>
        <taxon>Tenebrionidae</taxon>
        <taxon>Tenebrio</taxon>
    </lineage>
</organism>
<dbReference type="Proteomes" id="UP000719412">
    <property type="component" value="Unassembled WGS sequence"/>
</dbReference>
<dbReference type="AlphaFoldDB" id="A0A8J6HDX5"/>
<reference evidence="3" key="2">
    <citation type="submission" date="2021-08" db="EMBL/GenBank/DDBJ databases">
        <authorList>
            <person name="Eriksson T."/>
        </authorList>
    </citation>
    <scope>NUCLEOTIDE SEQUENCE</scope>
    <source>
        <strain evidence="3">Stoneville</strain>
        <tissue evidence="3">Whole head</tissue>
    </source>
</reference>
<sequence>MRQSPLFLNNVAQVVVIHKNIKWQTVPHRSAIPRKTFANVRERSHTVARMKTRLLISKNMKNEEDEDNRVDGDKDRVKTSKARKLTKLCAEASTSVATGQVKMFKSKANINQNGVRELLTRVLDEPNLRVITTKLAHLRRRLSRVTVETGAQTEAKEKLSVGIEKAVESFILRGKFLTGIRNTSLLLELKIFLPVTSTPQAEAVDDPLSFRYYRNGEQEIEIWGIIFQGDRKDDLPHDVLRRHAKVLFKSEALIWLRMIRSSVSSWTDICERLKDETCPNLQPKLKTTQHLTVVLSHASLHWSPLVLVFEEQSRKGGPPAHHLPSGILHLPAGSQQTPRQRSAEESTGLLRENFFRPRPSPPPSCHKNEKQQRRSKIRTQKVVRFDNGSFPSSGRTTRSKKMKSKANLPSSSLSLLYPYVALLMGLGGACRREELSNLKLGDIENVGSALLESVNNTKTKVYRTFAIIDNDKESLDFLDMYRRYIALRPSHVQHRRLFLKYKNGYVHGGVVNETRYSSAHGGGRRNCILA</sequence>
<evidence type="ECO:0000313" key="4">
    <source>
        <dbReference type="Proteomes" id="UP000719412"/>
    </source>
</evidence>
<accession>A0A8J6HDX5</accession>
<dbReference type="EMBL" id="JABDTM020026453">
    <property type="protein sequence ID" value="KAH0811923.1"/>
    <property type="molecule type" value="Genomic_DNA"/>
</dbReference>